<sequence length="163" mass="19446">MIRLNKNQIDYGNLKSRKELKGFREQTNRHITIVGGKPSIKIKEALNKFSLAERKKKLVELKTLLKNLEWQYIQKEIYFISEKSYFGNPKVLEHRKSYIRLIKMPNIDIFYRRLNALLKTHIPTQFPHITLFTKGEHPDRTYFGIPMNSKTAFKKFHPKKIKS</sequence>
<protein>
    <submittedName>
        <fullName evidence="1">Uncharacterized protein</fullName>
    </submittedName>
</protein>
<proteinExistence type="predicted"/>
<gene>
    <name evidence="1" type="ORF">UV76_C0002G0091</name>
</gene>
<dbReference type="Proteomes" id="UP000034646">
    <property type="component" value="Unassembled WGS sequence"/>
</dbReference>
<accession>A0A0G1DUB6</accession>
<comment type="caution">
    <text evidence="1">The sequence shown here is derived from an EMBL/GenBank/DDBJ whole genome shotgun (WGS) entry which is preliminary data.</text>
</comment>
<evidence type="ECO:0000313" key="2">
    <source>
        <dbReference type="Proteomes" id="UP000034646"/>
    </source>
</evidence>
<organism evidence="1 2">
    <name type="scientific">Candidatus Nomurabacteria bacterium GW2011_GWA2_43_15</name>
    <dbReference type="NCBI Taxonomy" id="1618738"/>
    <lineage>
        <taxon>Bacteria</taxon>
        <taxon>Candidatus Nomuraibacteriota</taxon>
    </lineage>
</organism>
<evidence type="ECO:0000313" key="1">
    <source>
        <dbReference type="EMBL" id="KKT01178.1"/>
    </source>
</evidence>
<dbReference type="AlphaFoldDB" id="A0A0G1DUB6"/>
<dbReference type="EMBL" id="LCFS01000002">
    <property type="protein sequence ID" value="KKT01178.1"/>
    <property type="molecule type" value="Genomic_DNA"/>
</dbReference>
<reference evidence="1 2" key="1">
    <citation type="journal article" date="2015" name="Nature">
        <title>rRNA introns, odd ribosomes, and small enigmatic genomes across a large radiation of phyla.</title>
        <authorList>
            <person name="Brown C.T."/>
            <person name="Hug L.A."/>
            <person name="Thomas B.C."/>
            <person name="Sharon I."/>
            <person name="Castelle C.J."/>
            <person name="Singh A."/>
            <person name="Wilkins M.J."/>
            <person name="Williams K.H."/>
            <person name="Banfield J.F."/>
        </authorList>
    </citation>
    <scope>NUCLEOTIDE SEQUENCE [LARGE SCALE GENOMIC DNA]</scope>
</reference>
<name>A0A0G1DUB6_9BACT</name>